<dbReference type="GeneID" id="25364238"/>
<dbReference type="RefSeq" id="XP_013342533.1">
    <property type="nucleotide sequence ID" value="XM_013487079.1"/>
</dbReference>
<keyword evidence="3" id="KW-1185">Reference proteome</keyword>
<evidence type="ECO:0000256" key="1">
    <source>
        <dbReference type="SAM" id="SignalP"/>
    </source>
</evidence>
<feature type="chain" id="PRO_5001703260" evidence="1">
    <location>
        <begin position="19"/>
        <end position="104"/>
    </location>
</feature>
<gene>
    <name evidence="2" type="ORF">AUEXF2481DRAFT_30677</name>
</gene>
<evidence type="ECO:0000313" key="3">
    <source>
        <dbReference type="Proteomes" id="UP000030641"/>
    </source>
</evidence>
<dbReference type="Proteomes" id="UP000030641">
    <property type="component" value="Unassembled WGS sequence"/>
</dbReference>
<feature type="signal peptide" evidence="1">
    <location>
        <begin position="1"/>
        <end position="18"/>
    </location>
</feature>
<reference evidence="2 3" key="1">
    <citation type="journal article" date="2014" name="BMC Genomics">
        <title>Genome sequencing of four Aureobasidium pullulans varieties: biotechnological potential, stress tolerance, and description of new species.</title>
        <authorList>
            <person name="Gostin Ar C."/>
            <person name="Ohm R.A."/>
            <person name="Kogej T."/>
            <person name="Sonjak S."/>
            <person name="Turk M."/>
            <person name="Zajc J."/>
            <person name="Zalar P."/>
            <person name="Grube M."/>
            <person name="Sun H."/>
            <person name="Han J."/>
            <person name="Sharma A."/>
            <person name="Chiniquy J."/>
            <person name="Ngan C.Y."/>
            <person name="Lipzen A."/>
            <person name="Barry K."/>
            <person name="Grigoriev I.V."/>
            <person name="Gunde-Cimerman N."/>
        </authorList>
    </citation>
    <scope>NUCLEOTIDE SEQUENCE [LARGE SCALE GENOMIC DNA]</scope>
    <source>
        <strain evidence="2 3">EXF-2481</strain>
    </source>
</reference>
<organism evidence="2 3">
    <name type="scientific">Aureobasidium subglaciale (strain EXF-2481)</name>
    <name type="common">Aureobasidium pullulans var. subglaciale</name>
    <dbReference type="NCBI Taxonomy" id="1043005"/>
    <lineage>
        <taxon>Eukaryota</taxon>
        <taxon>Fungi</taxon>
        <taxon>Dikarya</taxon>
        <taxon>Ascomycota</taxon>
        <taxon>Pezizomycotina</taxon>
        <taxon>Dothideomycetes</taxon>
        <taxon>Dothideomycetidae</taxon>
        <taxon>Dothideales</taxon>
        <taxon>Saccotheciaceae</taxon>
        <taxon>Aureobasidium</taxon>
    </lineage>
</organism>
<accession>A0A074YJ89</accession>
<dbReference type="InParanoid" id="A0A074YJ89"/>
<dbReference type="EMBL" id="KL584763">
    <property type="protein sequence ID" value="KEQ94132.1"/>
    <property type="molecule type" value="Genomic_DNA"/>
</dbReference>
<proteinExistence type="predicted"/>
<keyword evidence="1" id="KW-0732">Signal</keyword>
<name>A0A074YJ89_AURSE</name>
<dbReference type="HOGENOM" id="CLU_2249587_0_0_1"/>
<protein>
    <submittedName>
        <fullName evidence="2">Uncharacterized protein</fullName>
    </submittedName>
</protein>
<sequence>MACCCIAWFFCHSPIILMQSETTLTLLRASNDTDLQEVVRKLETSSDLIVAGTVKEKYQVRKIHKQIKLIIDILAWYRKCLEPQRSHLRGVCKLEDLRTKITEN</sequence>
<evidence type="ECO:0000313" key="2">
    <source>
        <dbReference type="EMBL" id="KEQ94132.1"/>
    </source>
</evidence>
<dbReference type="AlphaFoldDB" id="A0A074YJ89"/>